<evidence type="ECO:0000313" key="4">
    <source>
        <dbReference type="Proteomes" id="UP001054252"/>
    </source>
</evidence>
<evidence type="ECO:0000256" key="2">
    <source>
        <dbReference type="SAM" id="Phobius"/>
    </source>
</evidence>
<comment type="caution">
    <text evidence="3">The sequence shown here is derived from an EMBL/GenBank/DDBJ whole genome shotgun (WGS) entry which is preliminary data.</text>
</comment>
<dbReference type="EMBL" id="BPVZ01000118">
    <property type="protein sequence ID" value="GKV36707.1"/>
    <property type="molecule type" value="Genomic_DNA"/>
</dbReference>
<name>A0AAV5LHR5_9ROSI</name>
<evidence type="ECO:0000313" key="3">
    <source>
        <dbReference type="EMBL" id="GKV36707.1"/>
    </source>
</evidence>
<dbReference type="Proteomes" id="UP001054252">
    <property type="component" value="Unassembled WGS sequence"/>
</dbReference>
<keyword evidence="2" id="KW-0472">Membrane</keyword>
<protein>
    <submittedName>
        <fullName evidence="3">Uncharacterized protein</fullName>
    </submittedName>
</protein>
<keyword evidence="2" id="KW-1133">Transmembrane helix</keyword>
<evidence type="ECO:0000256" key="1">
    <source>
        <dbReference type="SAM" id="MobiDB-lite"/>
    </source>
</evidence>
<feature type="transmembrane region" description="Helical" evidence="2">
    <location>
        <begin position="181"/>
        <end position="202"/>
    </location>
</feature>
<sequence>MARKVKRYGRANVSPQRSGQTQLIQKSPRFRSAMNQLVADRRAPKFRSLHELQLTTGHSPFRISTGTGGRPIQRHYTCELMTRNNRESQAVLRVRPDSALLPAAARKKKKKKPSQPLRKPVRKLDFSFFSCSKTQIEPRNSPPCRKLPDLLCSSLCCPPAALVVGANFGHFWNFPSISADLLPQLVAPALLAGFWFLIVLSVSTEIECSVYASEVSKFMVMPV</sequence>
<dbReference type="AlphaFoldDB" id="A0AAV5LHR5"/>
<accession>A0AAV5LHR5</accession>
<proteinExistence type="predicted"/>
<keyword evidence="2" id="KW-0812">Transmembrane</keyword>
<feature type="compositionally biased region" description="Polar residues" evidence="1">
    <location>
        <begin position="13"/>
        <end position="24"/>
    </location>
</feature>
<gene>
    <name evidence="3" type="ORF">SLEP1_g44807</name>
</gene>
<feature type="transmembrane region" description="Helical" evidence="2">
    <location>
        <begin position="150"/>
        <end position="169"/>
    </location>
</feature>
<keyword evidence="4" id="KW-1185">Reference proteome</keyword>
<organism evidence="3 4">
    <name type="scientific">Rubroshorea leprosula</name>
    <dbReference type="NCBI Taxonomy" id="152421"/>
    <lineage>
        <taxon>Eukaryota</taxon>
        <taxon>Viridiplantae</taxon>
        <taxon>Streptophyta</taxon>
        <taxon>Embryophyta</taxon>
        <taxon>Tracheophyta</taxon>
        <taxon>Spermatophyta</taxon>
        <taxon>Magnoliopsida</taxon>
        <taxon>eudicotyledons</taxon>
        <taxon>Gunneridae</taxon>
        <taxon>Pentapetalae</taxon>
        <taxon>rosids</taxon>
        <taxon>malvids</taxon>
        <taxon>Malvales</taxon>
        <taxon>Dipterocarpaceae</taxon>
        <taxon>Rubroshorea</taxon>
    </lineage>
</organism>
<reference evidence="3 4" key="1">
    <citation type="journal article" date="2021" name="Commun. Biol.">
        <title>The genome of Shorea leprosula (Dipterocarpaceae) highlights the ecological relevance of drought in aseasonal tropical rainforests.</title>
        <authorList>
            <person name="Ng K.K.S."/>
            <person name="Kobayashi M.J."/>
            <person name="Fawcett J.A."/>
            <person name="Hatakeyama M."/>
            <person name="Paape T."/>
            <person name="Ng C.H."/>
            <person name="Ang C.C."/>
            <person name="Tnah L.H."/>
            <person name="Lee C.T."/>
            <person name="Nishiyama T."/>
            <person name="Sese J."/>
            <person name="O'Brien M.J."/>
            <person name="Copetti D."/>
            <person name="Mohd Noor M.I."/>
            <person name="Ong R.C."/>
            <person name="Putra M."/>
            <person name="Sireger I.Z."/>
            <person name="Indrioko S."/>
            <person name="Kosugi Y."/>
            <person name="Izuno A."/>
            <person name="Isagi Y."/>
            <person name="Lee S.L."/>
            <person name="Shimizu K.K."/>
        </authorList>
    </citation>
    <scope>NUCLEOTIDE SEQUENCE [LARGE SCALE GENOMIC DNA]</scope>
    <source>
        <strain evidence="3">214</strain>
    </source>
</reference>
<feature type="region of interest" description="Disordered" evidence="1">
    <location>
        <begin position="1"/>
        <end position="24"/>
    </location>
</feature>